<organism evidence="3 4">
    <name type="scientific">Psychromonas aquatilis</name>
    <dbReference type="NCBI Taxonomy" id="2005072"/>
    <lineage>
        <taxon>Bacteria</taxon>
        <taxon>Pseudomonadati</taxon>
        <taxon>Pseudomonadota</taxon>
        <taxon>Gammaproteobacteria</taxon>
        <taxon>Alteromonadales</taxon>
        <taxon>Psychromonadaceae</taxon>
        <taxon>Psychromonas</taxon>
    </lineage>
</organism>
<evidence type="ECO:0000259" key="2">
    <source>
        <dbReference type="PROSITE" id="PS51724"/>
    </source>
</evidence>
<dbReference type="SUPFAM" id="SSF110997">
    <property type="entry name" value="Sporulation related repeat"/>
    <property type="match status" value="1"/>
</dbReference>
<keyword evidence="1" id="KW-1133">Transmembrane helix</keyword>
<accession>A0ABU9GMS2</accession>
<feature type="transmembrane region" description="Helical" evidence="1">
    <location>
        <begin position="9"/>
        <end position="27"/>
    </location>
</feature>
<dbReference type="Gene3D" id="3.30.70.1070">
    <property type="entry name" value="Sporulation related repeat"/>
    <property type="match status" value="1"/>
</dbReference>
<gene>
    <name evidence="3" type="ORF">V6256_03230</name>
</gene>
<keyword evidence="4" id="KW-1185">Reference proteome</keyword>
<dbReference type="PANTHER" id="PTHR38687:SF1">
    <property type="entry name" value="CELL DIVISION PROTEIN DEDD"/>
    <property type="match status" value="1"/>
</dbReference>
<comment type="caution">
    <text evidence="3">The sequence shown here is derived from an EMBL/GenBank/DDBJ whole genome shotgun (WGS) entry which is preliminary data.</text>
</comment>
<reference evidence="3 4" key="1">
    <citation type="submission" date="2024-02" db="EMBL/GenBank/DDBJ databases">
        <title>Bacteria isolated from the canopy kelp, Nereocystis luetkeana.</title>
        <authorList>
            <person name="Pfister C.A."/>
            <person name="Younker I.T."/>
            <person name="Light S.H."/>
        </authorList>
    </citation>
    <scope>NUCLEOTIDE SEQUENCE [LARGE SCALE GENOMIC DNA]</scope>
    <source>
        <strain evidence="3 4">TI.1.05</strain>
    </source>
</reference>
<dbReference type="InterPro" id="IPR052521">
    <property type="entry name" value="Cell_div_SPOR-domain"/>
</dbReference>
<dbReference type="InterPro" id="IPR007730">
    <property type="entry name" value="SPOR-like_dom"/>
</dbReference>
<protein>
    <submittedName>
        <fullName evidence="3">SPOR domain-containing protein</fullName>
    </submittedName>
</protein>
<dbReference type="Pfam" id="PF05036">
    <property type="entry name" value="SPOR"/>
    <property type="match status" value="1"/>
</dbReference>
<dbReference type="EMBL" id="JBAKAZ010000007">
    <property type="protein sequence ID" value="MEL0628610.1"/>
    <property type="molecule type" value="Genomic_DNA"/>
</dbReference>
<dbReference type="Proteomes" id="UP001369082">
    <property type="component" value="Unassembled WGS sequence"/>
</dbReference>
<dbReference type="PROSITE" id="PS51724">
    <property type="entry name" value="SPOR"/>
    <property type="match status" value="1"/>
</dbReference>
<dbReference type="RefSeq" id="WP_341596620.1">
    <property type="nucleotide sequence ID" value="NZ_JBAKAZ010000007.1"/>
</dbReference>
<feature type="domain" description="SPOR" evidence="2">
    <location>
        <begin position="120"/>
        <end position="199"/>
    </location>
</feature>
<evidence type="ECO:0000313" key="4">
    <source>
        <dbReference type="Proteomes" id="UP001369082"/>
    </source>
</evidence>
<keyword evidence="1" id="KW-0812">Transmembrane</keyword>
<sequence>MTPQLKNRLVGLIILVALVVIFLPSIIDGKKTSYQQEFVSTPITPELKQHSNDFPEQIELHSQDLVVENEPAPEVESKVVVIDKQQDKPVEWKVETVAPAVDVKPVPTPKPKSVKKPVVTKQNPAWTIQMGAFKNKANINALIKNLNKAGYSVHTTPKLVIDGQLTRVFVGPDVSKANLEAKLSRLKALTQLNGKVVPFDPSKH</sequence>
<name>A0ABU9GMS2_9GAMM</name>
<keyword evidence="1" id="KW-0472">Membrane</keyword>
<dbReference type="InterPro" id="IPR036680">
    <property type="entry name" value="SPOR-like_sf"/>
</dbReference>
<dbReference type="PANTHER" id="PTHR38687">
    <property type="entry name" value="CELL DIVISION PROTEIN DEDD-RELATED"/>
    <property type="match status" value="1"/>
</dbReference>
<evidence type="ECO:0000256" key="1">
    <source>
        <dbReference type="SAM" id="Phobius"/>
    </source>
</evidence>
<proteinExistence type="predicted"/>
<evidence type="ECO:0000313" key="3">
    <source>
        <dbReference type="EMBL" id="MEL0628610.1"/>
    </source>
</evidence>